<proteinExistence type="inferred from homology"/>
<evidence type="ECO:0000256" key="8">
    <source>
        <dbReference type="ARBA" id="ARBA00023004"/>
    </source>
</evidence>
<dbReference type="InterPro" id="IPR025110">
    <property type="entry name" value="AMP-bd_C"/>
</dbReference>
<evidence type="ECO:0000256" key="3">
    <source>
        <dbReference type="ARBA" id="ARBA00010617"/>
    </source>
</evidence>
<dbReference type="Gene3D" id="1.10.630.10">
    <property type="entry name" value="Cytochrome P450"/>
    <property type="match status" value="1"/>
</dbReference>
<sequence length="1015" mass="114343">MYQTIILGSILLVTLYVLKRLRDPKLNVPLVHYKIPFIGHTLSYMFNCEEFFKQCRKEYGDIFSLYLFGQVTTFVGKDHSHEVLSRDDVFDFTEEFRRRVPGDAMFANINGFGDPKYNAKVVKEYISNKLSSYTERMQKSLYLATQKYIGDCDNGRTIYSFYHLMTKIISTPIANIFIGEEEADYDEIITTFAEFTTDVAVFFAIPPILDFIYPGLQDYVNRIPIKLGLFNPAKKHRDVLVKHIKNQVDKRLREKQKYGDSWKRPNDLLQDFMEEEKFDPNNVDYEVMANKLCIFIFASVHTTSRSCANAIMDLASRPEYMQELYEEQLEVHKQADENGILSFEALIGMKKLDSFIKESLRLTGDVAALPHYVMKDYTFSNGLHVPKGHVVDIYFSDVYQDESLQGSNPNLFEPFRHLNKNSPASKVSKNFLIFGGGKHACPGRFFAVNEIKFFMHNAILKYNFRTESGKIENKMRLGPITFPSTNIEIPTMGIYQYVTSNPNGIKDDKVIFTDSTTDKKLSYGEFKSNSKRLAAGLIDKAGLERGNVLAIISPNQVDYAVVSFGTIIAGGTVTFINPLYTVDELTYQLKDSSAKYIIAFPSVLSNVIRAAAAANIHESNIFLFGDTEINGIKPYSSLISEREANPVEYSPEAAKSTTAYLCYSSGTTGRSKGVETTHFNIVANLAQLCAYDSEVNSDTIYIGLLPFFHIYGLCVIIHLSIFRGASVVVIPKFNLSTFCRIIQDYRVNRITVVPPIVLSLVKDPIVKNYDLSSLRVCVCGAAPLSKELSSEFTKMYNIPIKQGYGLTETSPATHSTKIDNIIPGSIGKPLPNIECKIISEDGEELGVDQPGELCVRGPNIMKGYLNNKEATDSCIDSEGWFHTGDIATVDKSGNFYIIDRVKELIKYKGFQVPPTELEAILLTHPLIADAAVVGVYSEKHATEVPIAYVTLQPNIPQSDQIKKEIEGFIAQQAADHKRLRGGVLFIDQIPKSTSGKILRRLLRDRVKIEHPFYKL</sequence>
<keyword evidence="7" id="KW-0067">ATP-binding</keyword>
<dbReference type="InterPro" id="IPR017972">
    <property type="entry name" value="Cyt_P450_CS"/>
</dbReference>
<keyword evidence="5 9" id="KW-0479">Metal-binding</keyword>
<dbReference type="PROSITE" id="PS00455">
    <property type="entry name" value="AMP_BINDING"/>
    <property type="match status" value="1"/>
</dbReference>
<dbReference type="GO" id="GO:0016405">
    <property type="term" value="F:CoA-ligase activity"/>
    <property type="evidence" value="ECO:0007669"/>
    <property type="project" value="TreeGrafter"/>
</dbReference>
<evidence type="ECO:0000256" key="6">
    <source>
        <dbReference type="ARBA" id="ARBA00022741"/>
    </source>
</evidence>
<dbReference type="AlphaFoldDB" id="A0A8H3M5P1"/>
<feature type="domain" description="AMP-dependent synthetase/ligase" evidence="11">
    <location>
        <begin position="508"/>
        <end position="865"/>
    </location>
</feature>
<evidence type="ECO:0000256" key="4">
    <source>
        <dbReference type="ARBA" id="ARBA00022598"/>
    </source>
</evidence>
<evidence type="ECO:0000259" key="11">
    <source>
        <dbReference type="Pfam" id="PF00501"/>
    </source>
</evidence>
<reference evidence="13" key="1">
    <citation type="submission" date="2019-10" db="EMBL/GenBank/DDBJ databases">
        <title>Conservation and host-specific expression of non-tandemly repeated heterogenous ribosome RNA gene in arbuscular mycorrhizal fungi.</title>
        <authorList>
            <person name="Maeda T."/>
            <person name="Kobayashi Y."/>
            <person name="Nakagawa T."/>
            <person name="Ezawa T."/>
            <person name="Yamaguchi K."/>
            <person name="Bino T."/>
            <person name="Nishimoto Y."/>
            <person name="Shigenobu S."/>
            <person name="Kawaguchi M."/>
        </authorList>
    </citation>
    <scope>NUCLEOTIDE SEQUENCE</scope>
    <source>
        <strain evidence="13">HR1</strain>
    </source>
</reference>
<evidence type="ECO:0000259" key="12">
    <source>
        <dbReference type="Pfam" id="PF13193"/>
    </source>
</evidence>
<dbReference type="GO" id="GO:0004497">
    <property type="term" value="F:monooxygenase activity"/>
    <property type="evidence" value="ECO:0007669"/>
    <property type="project" value="InterPro"/>
</dbReference>
<dbReference type="Pfam" id="PF00067">
    <property type="entry name" value="p450"/>
    <property type="match status" value="1"/>
</dbReference>
<keyword evidence="10" id="KW-0812">Transmembrane</keyword>
<dbReference type="SUPFAM" id="SSF56801">
    <property type="entry name" value="Acetyl-CoA synthetase-like"/>
    <property type="match status" value="1"/>
</dbReference>
<dbReference type="Gene3D" id="2.30.38.10">
    <property type="entry name" value="Luciferase, Domain 3"/>
    <property type="match status" value="1"/>
</dbReference>
<dbReference type="PROSITE" id="PS00086">
    <property type="entry name" value="CYTOCHROME_P450"/>
    <property type="match status" value="1"/>
</dbReference>
<dbReference type="Proteomes" id="UP000615446">
    <property type="component" value="Unassembled WGS sequence"/>
</dbReference>
<feature type="domain" description="AMP-binding enzyme C-terminal" evidence="12">
    <location>
        <begin position="916"/>
        <end position="996"/>
    </location>
</feature>
<dbReference type="GO" id="GO:0005524">
    <property type="term" value="F:ATP binding"/>
    <property type="evidence" value="ECO:0007669"/>
    <property type="project" value="UniProtKB-KW"/>
</dbReference>
<evidence type="ECO:0000313" key="14">
    <source>
        <dbReference type="Proteomes" id="UP000615446"/>
    </source>
</evidence>
<dbReference type="InterPro" id="IPR045851">
    <property type="entry name" value="AMP-bd_C_sf"/>
</dbReference>
<dbReference type="GO" id="GO:0016705">
    <property type="term" value="F:oxidoreductase activity, acting on paired donors, with incorporation or reduction of molecular oxygen"/>
    <property type="evidence" value="ECO:0007669"/>
    <property type="project" value="InterPro"/>
</dbReference>
<comment type="cofactor">
    <cofactor evidence="1 9">
        <name>heme</name>
        <dbReference type="ChEBI" id="CHEBI:30413"/>
    </cofactor>
</comment>
<evidence type="ECO:0000256" key="2">
    <source>
        <dbReference type="ARBA" id="ARBA00006432"/>
    </source>
</evidence>
<feature type="binding site" description="axial binding residue" evidence="9">
    <location>
        <position position="441"/>
    </location>
    <ligand>
        <name>heme</name>
        <dbReference type="ChEBI" id="CHEBI:30413"/>
    </ligand>
    <ligandPart>
        <name>Fe</name>
        <dbReference type="ChEBI" id="CHEBI:18248"/>
    </ligandPart>
</feature>
<dbReference type="GO" id="GO:0020037">
    <property type="term" value="F:heme binding"/>
    <property type="evidence" value="ECO:0007669"/>
    <property type="project" value="InterPro"/>
</dbReference>
<evidence type="ECO:0000256" key="9">
    <source>
        <dbReference type="PIRSR" id="PIRSR602403-1"/>
    </source>
</evidence>
<keyword evidence="8 9" id="KW-0408">Iron</keyword>
<evidence type="ECO:0000256" key="7">
    <source>
        <dbReference type="ARBA" id="ARBA00022840"/>
    </source>
</evidence>
<dbReference type="CDD" id="cd11041">
    <property type="entry name" value="CYP503A1-like"/>
    <property type="match status" value="1"/>
</dbReference>
<dbReference type="PRINTS" id="PR00465">
    <property type="entry name" value="EP450IV"/>
</dbReference>
<evidence type="ECO:0000313" key="13">
    <source>
        <dbReference type="EMBL" id="GET01139.1"/>
    </source>
</evidence>
<dbReference type="Pfam" id="PF13193">
    <property type="entry name" value="AMP-binding_C"/>
    <property type="match status" value="1"/>
</dbReference>
<dbReference type="CDD" id="cd05911">
    <property type="entry name" value="Firefly_Luc_like"/>
    <property type="match status" value="1"/>
</dbReference>
<evidence type="ECO:0000256" key="10">
    <source>
        <dbReference type="SAM" id="Phobius"/>
    </source>
</evidence>
<dbReference type="Pfam" id="PF00501">
    <property type="entry name" value="AMP-binding"/>
    <property type="match status" value="1"/>
</dbReference>
<dbReference type="FunFam" id="3.40.50.12780:FF:000003">
    <property type="entry name" value="Long-chain-fatty-acid--CoA ligase FadD"/>
    <property type="match status" value="1"/>
</dbReference>
<comment type="similarity">
    <text evidence="2">Belongs to the ATP-dependent AMP-binding enzyme family.</text>
</comment>
<evidence type="ECO:0000256" key="1">
    <source>
        <dbReference type="ARBA" id="ARBA00001971"/>
    </source>
</evidence>
<name>A0A8H3M5P1_9GLOM</name>
<dbReference type="InterPro" id="IPR036396">
    <property type="entry name" value="Cyt_P450_sf"/>
</dbReference>
<dbReference type="InterPro" id="IPR002403">
    <property type="entry name" value="Cyt_P450_E_grp-IV"/>
</dbReference>
<feature type="transmembrane region" description="Helical" evidence="10">
    <location>
        <begin position="700"/>
        <end position="722"/>
    </location>
</feature>
<keyword evidence="9" id="KW-0349">Heme</keyword>
<evidence type="ECO:0000256" key="5">
    <source>
        <dbReference type="ARBA" id="ARBA00022723"/>
    </source>
</evidence>
<gene>
    <name evidence="13" type="ORF">RCL2_002756200</name>
</gene>
<dbReference type="FunFam" id="3.30.300.30:FF:000007">
    <property type="entry name" value="4-coumarate--CoA ligase 2"/>
    <property type="match status" value="1"/>
</dbReference>
<keyword evidence="10" id="KW-1133">Transmembrane helix</keyword>
<dbReference type="GO" id="GO:0005506">
    <property type="term" value="F:iron ion binding"/>
    <property type="evidence" value="ECO:0007669"/>
    <property type="project" value="InterPro"/>
</dbReference>
<dbReference type="Gene3D" id="3.40.50.980">
    <property type="match status" value="2"/>
</dbReference>
<dbReference type="InterPro" id="IPR020845">
    <property type="entry name" value="AMP-binding_CS"/>
</dbReference>
<comment type="similarity">
    <text evidence="3">Belongs to the cytochrome P450 family.</text>
</comment>
<protein>
    <submittedName>
        <fullName evidence="13">Cytochrome P450</fullName>
    </submittedName>
</protein>
<dbReference type="InterPro" id="IPR001128">
    <property type="entry name" value="Cyt_P450"/>
</dbReference>
<comment type="caution">
    <text evidence="13">The sequence shown here is derived from an EMBL/GenBank/DDBJ whole genome shotgun (WGS) entry which is preliminary data.</text>
</comment>
<dbReference type="SUPFAM" id="SSF48264">
    <property type="entry name" value="Cytochrome P450"/>
    <property type="match status" value="1"/>
</dbReference>
<dbReference type="PANTHER" id="PTHR24096">
    <property type="entry name" value="LONG-CHAIN-FATTY-ACID--COA LIGASE"/>
    <property type="match status" value="1"/>
</dbReference>
<accession>A0A8H3M5P1</accession>
<keyword evidence="6" id="KW-0547">Nucleotide-binding</keyword>
<organism evidence="13 14">
    <name type="scientific">Rhizophagus clarus</name>
    <dbReference type="NCBI Taxonomy" id="94130"/>
    <lineage>
        <taxon>Eukaryota</taxon>
        <taxon>Fungi</taxon>
        <taxon>Fungi incertae sedis</taxon>
        <taxon>Mucoromycota</taxon>
        <taxon>Glomeromycotina</taxon>
        <taxon>Glomeromycetes</taxon>
        <taxon>Glomerales</taxon>
        <taxon>Glomeraceae</taxon>
        <taxon>Rhizophagus</taxon>
    </lineage>
</organism>
<dbReference type="Gene3D" id="3.30.300.30">
    <property type="match status" value="1"/>
</dbReference>
<keyword evidence="4" id="KW-0436">Ligase</keyword>
<dbReference type="PANTHER" id="PTHR24096:SF149">
    <property type="entry name" value="AMP-BINDING DOMAIN-CONTAINING PROTEIN-RELATED"/>
    <property type="match status" value="1"/>
</dbReference>
<dbReference type="InterPro" id="IPR000873">
    <property type="entry name" value="AMP-dep_synth/lig_dom"/>
</dbReference>
<dbReference type="OrthoDB" id="1898221at2759"/>
<keyword evidence="10" id="KW-0472">Membrane</keyword>
<dbReference type="EMBL" id="BLAL01000297">
    <property type="protein sequence ID" value="GET01139.1"/>
    <property type="molecule type" value="Genomic_DNA"/>
</dbReference>